<dbReference type="InterPro" id="IPR036890">
    <property type="entry name" value="HATPase_C_sf"/>
</dbReference>
<dbReference type="RefSeq" id="WP_340337357.1">
    <property type="nucleotide sequence ID" value="NZ_JBBKZS010000010.1"/>
</dbReference>
<dbReference type="PRINTS" id="PR00344">
    <property type="entry name" value="BCTRLSENSOR"/>
</dbReference>
<keyword evidence="3" id="KW-0597">Phosphoprotein</keyword>
<dbReference type="Proteomes" id="UP001367030">
    <property type="component" value="Unassembled WGS sequence"/>
</dbReference>
<dbReference type="Pfam" id="PF01590">
    <property type="entry name" value="GAF"/>
    <property type="match status" value="2"/>
</dbReference>
<dbReference type="Gene3D" id="1.10.287.130">
    <property type="match status" value="1"/>
</dbReference>
<evidence type="ECO:0000256" key="4">
    <source>
        <dbReference type="ARBA" id="ARBA00022679"/>
    </source>
</evidence>
<dbReference type="EMBL" id="JBBKZS010000010">
    <property type="protein sequence ID" value="MEJ8857283.1"/>
    <property type="molecule type" value="Genomic_DNA"/>
</dbReference>
<dbReference type="InterPro" id="IPR003661">
    <property type="entry name" value="HisK_dim/P_dom"/>
</dbReference>
<dbReference type="Pfam" id="PF02518">
    <property type="entry name" value="HATPase_c"/>
    <property type="match status" value="1"/>
</dbReference>
<evidence type="ECO:0000313" key="11">
    <source>
        <dbReference type="Proteomes" id="UP001367030"/>
    </source>
</evidence>
<dbReference type="InterPro" id="IPR004358">
    <property type="entry name" value="Sig_transdc_His_kin-like_C"/>
</dbReference>
<dbReference type="Gene3D" id="3.30.565.10">
    <property type="entry name" value="Histidine kinase-like ATPase, C-terminal domain"/>
    <property type="match status" value="1"/>
</dbReference>
<keyword evidence="11" id="KW-1185">Reference proteome</keyword>
<dbReference type="SUPFAM" id="SSF55781">
    <property type="entry name" value="GAF domain-like"/>
    <property type="match status" value="2"/>
</dbReference>
<dbReference type="SMART" id="SM00387">
    <property type="entry name" value="HATPase_c"/>
    <property type="match status" value="1"/>
</dbReference>
<comment type="catalytic activity">
    <reaction evidence="1">
        <text>ATP + protein L-histidine = ADP + protein N-phospho-L-histidine.</text>
        <dbReference type="EC" id="2.7.13.3"/>
    </reaction>
</comment>
<dbReference type="SUPFAM" id="SSF55874">
    <property type="entry name" value="ATPase domain of HSP90 chaperone/DNA topoisomerase II/histidine kinase"/>
    <property type="match status" value="1"/>
</dbReference>
<keyword evidence="4" id="KW-0808">Transferase</keyword>
<proteinExistence type="predicted"/>
<evidence type="ECO:0000313" key="10">
    <source>
        <dbReference type="EMBL" id="MEJ8857283.1"/>
    </source>
</evidence>
<dbReference type="EC" id="2.7.13.3" evidence="2"/>
<gene>
    <name evidence="10" type="ORF">WKW79_22095</name>
</gene>
<evidence type="ECO:0000256" key="7">
    <source>
        <dbReference type="ARBA" id="ARBA00022840"/>
    </source>
</evidence>
<protein>
    <recommendedName>
        <fullName evidence="2">histidine kinase</fullName>
        <ecNumber evidence="2">2.7.13.3</ecNumber>
    </recommendedName>
</protein>
<evidence type="ECO:0000256" key="2">
    <source>
        <dbReference type="ARBA" id="ARBA00012438"/>
    </source>
</evidence>
<accession>A0ABU8XBR0</accession>
<dbReference type="SUPFAM" id="SSF47384">
    <property type="entry name" value="Homodimeric domain of signal transducing histidine kinase"/>
    <property type="match status" value="1"/>
</dbReference>
<dbReference type="SMART" id="SM00065">
    <property type="entry name" value="GAF"/>
    <property type="match status" value="2"/>
</dbReference>
<dbReference type="CDD" id="cd00082">
    <property type="entry name" value="HisKA"/>
    <property type="match status" value="1"/>
</dbReference>
<dbReference type="InterPro" id="IPR003594">
    <property type="entry name" value="HATPase_dom"/>
</dbReference>
<evidence type="ECO:0000259" key="9">
    <source>
        <dbReference type="PROSITE" id="PS50109"/>
    </source>
</evidence>
<reference evidence="10 11" key="1">
    <citation type="submission" date="2024-03" db="EMBL/GenBank/DDBJ databases">
        <title>Novel species of the genus Variovorax.</title>
        <authorList>
            <person name="Liu Q."/>
            <person name="Xin Y.-H."/>
        </authorList>
    </citation>
    <scope>NUCLEOTIDE SEQUENCE [LARGE SCALE GENOMIC DNA]</scope>
    <source>
        <strain evidence="10 11">KACC 18901</strain>
    </source>
</reference>
<name>A0ABU8XBR0_9BURK</name>
<evidence type="ECO:0000256" key="6">
    <source>
        <dbReference type="ARBA" id="ARBA00022777"/>
    </source>
</evidence>
<evidence type="ECO:0000256" key="5">
    <source>
        <dbReference type="ARBA" id="ARBA00022741"/>
    </source>
</evidence>
<dbReference type="Gene3D" id="3.30.450.40">
    <property type="match status" value="2"/>
</dbReference>
<organism evidence="10 11">
    <name type="scientific">Variovorax robiniae</name>
    <dbReference type="NCBI Taxonomy" id="1836199"/>
    <lineage>
        <taxon>Bacteria</taxon>
        <taxon>Pseudomonadati</taxon>
        <taxon>Pseudomonadota</taxon>
        <taxon>Betaproteobacteria</taxon>
        <taxon>Burkholderiales</taxon>
        <taxon>Comamonadaceae</taxon>
        <taxon>Variovorax</taxon>
    </lineage>
</organism>
<evidence type="ECO:0000256" key="8">
    <source>
        <dbReference type="ARBA" id="ARBA00023012"/>
    </source>
</evidence>
<dbReference type="InterPro" id="IPR029016">
    <property type="entry name" value="GAF-like_dom_sf"/>
</dbReference>
<sequence>MTDRPTAVAVVRERLGEFAAFDQVLTELSAELINLPADRIDKSIEHGLHQSIDILDIDRCAMLRVDGETGQATFTHTAARTGVATAPRSLLPREHLPHALATVMAGNTLAFTRLDELPPEASVDRATYEKYGQKSHLVMPLWIAGEVRGLLSFGSTRRERAWSDQLQARLRRLAEVLGNALARKRAQEELDQALGFERLTTGILASLLLARTQDGAKAIELALRDIARFLNVERATLWERLPGRAEFRKSSRWTAPGVPTPREVFNLIDAPWISAQLVSNQVVRLTRLDDLPASATSDRATLLGLGVRAQLIVPHCVGGVVDGALAVASVRQERSWPAPLDSGLRLLTEVFSSLNVQVAADRERRAAEAEAALWRERLAHIVRVHAVGEMSGALAHEITQPMGAIENYALAAKRRLAGPQADLAKVAGLLDNIVDQASRAGDVISRLRTMVRRHDMELAYVDVERVIRFCADTVRMDCELRNIELQQERAADIPFVVADEVHIQQVVLNLLRNAMDAMDHPDLDRPRIITLWIRHAAGIVSVGVADVGTGIAAGELERVFESFYTSKPGGLGIGLAISRKLVEAHGGKLWAAHRPGGGAVFEFTLPAAAIGS</sequence>
<keyword evidence="5" id="KW-0547">Nucleotide-binding</keyword>
<keyword evidence="7 10" id="KW-0067">ATP-binding</keyword>
<dbReference type="PROSITE" id="PS50109">
    <property type="entry name" value="HIS_KIN"/>
    <property type="match status" value="1"/>
</dbReference>
<keyword evidence="6" id="KW-0418">Kinase</keyword>
<feature type="domain" description="Histidine kinase" evidence="9">
    <location>
        <begin position="393"/>
        <end position="609"/>
    </location>
</feature>
<evidence type="ECO:0000256" key="1">
    <source>
        <dbReference type="ARBA" id="ARBA00000085"/>
    </source>
</evidence>
<comment type="caution">
    <text evidence="10">The sequence shown here is derived from an EMBL/GenBank/DDBJ whole genome shotgun (WGS) entry which is preliminary data.</text>
</comment>
<dbReference type="InterPro" id="IPR036097">
    <property type="entry name" value="HisK_dim/P_sf"/>
</dbReference>
<dbReference type="InterPro" id="IPR003018">
    <property type="entry name" value="GAF"/>
</dbReference>
<dbReference type="InterPro" id="IPR005467">
    <property type="entry name" value="His_kinase_dom"/>
</dbReference>
<dbReference type="GO" id="GO:0005524">
    <property type="term" value="F:ATP binding"/>
    <property type="evidence" value="ECO:0007669"/>
    <property type="project" value="UniProtKB-KW"/>
</dbReference>
<dbReference type="PANTHER" id="PTHR43065">
    <property type="entry name" value="SENSOR HISTIDINE KINASE"/>
    <property type="match status" value="1"/>
</dbReference>
<keyword evidence="8" id="KW-0902">Two-component regulatory system</keyword>
<dbReference type="PANTHER" id="PTHR43065:SF10">
    <property type="entry name" value="PEROXIDE STRESS-ACTIVATED HISTIDINE KINASE MAK3"/>
    <property type="match status" value="1"/>
</dbReference>
<evidence type="ECO:0000256" key="3">
    <source>
        <dbReference type="ARBA" id="ARBA00022553"/>
    </source>
</evidence>